<gene>
    <name evidence="2" type="ORF">ABJI51_12155</name>
</gene>
<accession>A0ABV0LBZ4</accession>
<dbReference type="InterPro" id="IPR020904">
    <property type="entry name" value="Sc_DH/Rdtase_CS"/>
</dbReference>
<organism evidence="2 3">
    <name type="scientific">Amycolatopsis melonis</name>
    <dbReference type="NCBI Taxonomy" id="3156488"/>
    <lineage>
        <taxon>Bacteria</taxon>
        <taxon>Bacillati</taxon>
        <taxon>Actinomycetota</taxon>
        <taxon>Actinomycetes</taxon>
        <taxon>Pseudonocardiales</taxon>
        <taxon>Pseudonocardiaceae</taxon>
        <taxon>Amycolatopsis</taxon>
    </lineage>
</organism>
<dbReference type="PANTHER" id="PTHR42879">
    <property type="entry name" value="3-OXOACYL-(ACYL-CARRIER-PROTEIN) REDUCTASE"/>
    <property type="match status" value="1"/>
</dbReference>
<dbReference type="Proteomes" id="UP001440984">
    <property type="component" value="Unassembled WGS sequence"/>
</dbReference>
<dbReference type="PROSITE" id="PS00061">
    <property type="entry name" value="ADH_SHORT"/>
    <property type="match status" value="1"/>
</dbReference>
<dbReference type="PANTHER" id="PTHR42879:SF6">
    <property type="entry name" value="NADPH-DEPENDENT REDUCTASE BACG"/>
    <property type="match status" value="1"/>
</dbReference>
<dbReference type="RefSeq" id="WP_348950198.1">
    <property type="nucleotide sequence ID" value="NZ_JBDZYD010000004.1"/>
</dbReference>
<protein>
    <submittedName>
        <fullName evidence="2">SDR family oxidoreductase</fullName>
    </submittedName>
</protein>
<dbReference type="EMBL" id="JBDZYD010000004">
    <property type="protein sequence ID" value="MEQ0559829.1"/>
    <property type="molecule type" value="Genomic_DNA"/>
</dbReference>
<sequence length="253" mass="25961">MRNAVVTAASRGIGLAVVRALVEDGYRVVAAARTVSEELKALTPLTMAVDLTTGDGPARLIAHAEAELGGIDLLVNNAGGGGTRPEGFLSVSDEDWRRTLDLTLFSTIRATRAALPGLVARRGQVVNIGSVNSRLPAPQVVDYSAAKAALANLGKALAEEFGPQGVRINTISPGPVRTEVWTAPGSVGEHLARRAGVPLADFVESMPAAMGSSTGVFTEPSEIGALVVFLASGKAPNISGSDLVIDGGMVKTV</sequence>
<evidence type="ECO:0000256" key="1">
    <source>
        <dbReference type="ARBA" id="ARBA00006484"/>
    </source>
</evidence>
<name>A0ABV0LBZ4_9PSEU</name>
<reference evidence="2 3" key="1">
    <citation type="submission" date="2024-05" db="EMBL/GenBank/DDBJ databases">
        <authorList>
            <person name="Zhao H."/>
            <person name="Xu Y."/>
            <person name="Lin S."/>
            <person name="Spain J.C."/>
            <person name="Zhou N.-Y."/>
        </authorList>
    </citation>
    <scope>NUCLEOTIDE SEQUENCE [LARGE SCALE GENOMIC DNA]</scope>
    <source>
        <strain evidence="2 3">NEAU-NG30</strain>
    </source>
</reference>
<comment type="similarity">
    <text evidence="1">Belongs to the short-chain dehydrogenases/reductases (SDR) family.</text>
</comment>
<dbReference type="Pfam" id="PF13561">
    <property type="entry name" value="adh_short_C2"/>
    <property type="match status" value="1"/>
</dbReference>
<dbReference type="PRINTS" id="PR00080">
    <property type="entry name" value="SDRFAMILY"/>
</dbReference>
<dbReference type="Gene3D" id="3.40.50.720">
    <property type="entry name" value="NAD(P)-binding Rossmann-like Domain"/>
    <property type="match status" value="1"/>
</dbReference>
<comment type="caution">
    <text evidence="2">The sequence shown here is derived from an EMBL/GenBank/DDBJ whole genome shotgun (WGS) entry which is preliminary data.</text>
</comment>
<dbReference type="PRINTS" id="PR00081">
    <property type="entry name" value="GDHRDH"/>
</dbReference>
<dbReference type="SUPFAM" id="SSF51735">
    <property type="entry name" value="NAD(P)-binding Rossmann-fold domains"/>
    <property type="match status" value="1"/>
</dbReference>
<dbReference type="InterPro" id="IPR050259">
    <property type="entry name" value="SDR"/>
</dbReference>
<evidence type="ECO:0000313" key="3">
    <source>
        <dbReference type="Proteomes" id="UP001440984"/>
    </source>
</evidence>
<proteinExistence type="inferred from homology"/>
<keyword evidence="3" id="KW-1185">Reference proteome</keyword>
<evidence type="ECO:0000313" key="2">
    <source>
        <dbReference type="EMBL" id="MEQ0559829.1"/>
    </source>
</evidence>
<dbReference type="InterPro" id="IPR002347">
    <property type="entry name" value="SDR_fam"/>
</dbReference>
<dbReference type="InterPro" id="IPR036291">
    <property type="entry name" value="NAD(P)-bd_dom_sf"/>
</dbReference>